<evidence type="ECO:0008006" key="2">
    <source>
        <dbReference type="Google" id="ProtNLM"/>
    </source>
</evidence>
<dbReference type="AlphaFoldDB" id="A0A645AUB6"/>
<dbReference type="EMBL" id="VSSQ01015719">
    <property type="protein sequence ID" value="MPM56358.1"/>
    <property type="molecule type" value="Genomic_DNA"/>
</dbReference>
<comment type="caution">
    <text evidence="1">The sequence shown here is derived from an EMBL/GenBank/DDBJ whole genome shotgun (WGS) entry which is preliminary data.</text>
</comment>
<reference evidence="1" key="1">
    <citation type="submission" date="2019-08" db="EMBL/GenBank/DDBJ databases">
        <authorList>
            <person name="Kucharzyk K."/>
            <person name="Murdoch R.W."/>
            <person name="Higgins S."/>
            <person name="Loffler F."/>
        </authorList>
    </citation>
    <scope>NUCLEOTIDE SEQUENCE</scope>
</reference>
<name>A0A645AUB6_9ZZZZ</name>
<evidence type="ECO:0000313" key="1">
    <source>
        <dbReference type="EMBL" id="MPM56358.1"/>
    </source>
</evidence>
<organism evidence="1">
    <name type="scientific">bioreactor metagenome</name>
    <dbReference type="NCBI Taxonomy" id="1076179"/>
    <lineage>
        <taxon>unclassified sequences</taxon>
        <taxon>metagenomes</taxon>
        <taxon>ecological metagenomes</taxon>
    </lineage>
</organism>
<accession>A0A645AUB6</accession>
<proteinExistence type="predicted"/>
<protein>
    <recommendedName>
        <fullName evidence="2">Sulfatase-modifying factor enzyme domain-containing protein</fullName>
    </recommendedName>
</protein>
<gene>
    <name evidence="1" type="ORF">SDC9_103160</name>
</gene>
<sequence>MSPGSNRRCAAAISSERHRHCGSRLAGGVWEWVPGFGMPHPSDVALQCSVKNGFDIGSSRFCGFFVGFAVIGEKNCFYKENESGKDLKIHGFCAILSKW</sequence>